<dbReference type="SUPFAM" id="SSF53822">
    <property type="entry name" value="Periplasmic binding protein-like I"/>
    <property type="match status" value="1"/>
</dbReference>
<dbReference type="GO" id="GO:0030313">
    <property type="term" value="C:cell envelope"/>
    <property type="evidence" value="ECO:0007669"/>
    <property type="project" value="UniProtKB-SubCell"/>
</dbReference>
<evidence type="ECO:0000256" key="4">
    <source>
        <dbReference type="SAM" id="MobiDB-lite"/>
    </source>
</evidence>
<name>A0A4Q1RKR8_9FIRM</name>
<dbReference type="CDD" id="cd20005">
    <property type="entry name" value="PBP1_ABC_sugar_binding-like"/>
    <property type="match status" value="1"/>
</dbReference>
<feature type="domain" description="Periplasmic binding protein" evidence="6">
    <location>
        <begin position="109"/>
        <end position="372"/>
    </location>
</feature>
<proteinExistence type="inferred from homology"/>
<evidence type="ECO:0000313" key="7">
    <source>
        <dbReference type="EMBL" id="RXS76380.1"/>
    </source>
</evidence>
<feature type="compositionally biased region" description="Basic and acidic residues" evidence="4">
    <location>
        <begin position="33"/>
        <end position="51"/>
    </location>
</feature>
<dbReference type="AlphaFoldDB" id="A0A4Q1RKR8"/>
<feature type="compositionally biased region" description="Acidic residues" evidence="4">
    <location>
        <begin position="52"/>
        <end position="65"/>
    </location>
</feature>
<keyword evidence="8" id="KW-1185">Reference proteome</keyword>
<comment type="caution">
    <text evidence="7">The sequence shown here is derived from an EMBL/GenBank/DDBJ whole genome shotgun (WGS) entry which is preliminary data.</text>
</comment>
<dbReference type="InterPro" id="IPR025997">
    <property type="entry name" value="SBP_2_dom"/>
</dbReference>
<feature type="region of interest" description="Disordered" evidence="4">
    <location>
        <begin position="33"/>
        <end position="95"/>
    </location>
</feature>
<dbReference type="OrthoDB" id="569491at2"/>
<evidence type="ECO:0000256" key="2">
    <source>
        <dbReference type="ARBA" id="ARBA00007639"/>
    </source>
</evidence>
<feature type="compositionally biased region" description="Acidic residues" evidence="4">
    <location>
        <begin position="71"/>
        <end position="80"/>
    </location>
</feature>
<evidence type="ECO:0000256" key="3">
    <source>
        <dbReference type="ARBA" id="ARBA00022729"/>
    </source>
</evidence>
<keyword evidence="3 5" id="KW-0732">Signal</keyword>
<dbReference type="GO" id="GO:0030246">
    <property type="term" value="F:carbohydrate binding"/>
    <property type="evidence" value="ECO:0007669"/>
    <property type="project" value="UniProtKB-ARBA"/>
</dbReference>
<feature type="signal peptide" evidence="5">
    <location>
        <begin position="1"/>
        <end position="23"/>
    </location>
</feature>
<dbReference type="Pfam" id="PF13407">
    <property type="entry name" value="Peripla_BP_4"/>
    <property type="match status" value="1"/>
</dbReference>
<dbReference type="PROSITE" id="PS51257">
    <property type="entry name" value="PROKAR_LIPOPROTEIN"/>
    <property type="match status" value="1"/>
</dbReference>
<comment type="subcellular location">
    <subcellularLocation>
        <location evidence="1">Cell envelope</location>
    </subcellularLocation>
</comment>
<reference evidence="7 8" key="1">
    <citation type="submission" date="2019-01" db="EMBL/GenBank/DDBJ databases">
        <title>Blautia sp. nov. KGMB01111 isolated human feces.</title>
        <authorList>
            <person name="Park J.-E."/>
            <person name="Kim J.-S."/>
            <person name="Park S.-H."/>
        </authorList>
    </citation>
    <scope>NUCLEOTIDE SEQUENCE [LARGE SCALE GENOMIC DNA]</scope>
    <source>
        <strain evidence="7 8">KGMB01111</strain>
    </source>
</reference>
<gene>
    <name evidence="7" type="ORF">ETP43_15020</name>
</gene>
<accession>A0A4Q1RKR8</accession>
<dbReference type="EMBL" id="SDKC01000001">
    <property type="protein sequence ID" value="RXS76380.1"/>
    <property type="molecule type" value="Genomic_DNA"/>
</dbReference>
<feature type="chain" id="PRO_5039406462" evidence="5">
    <location>
        <begin position="24"/>
        <end position="404"/>
    </location>
</feature>
<comment type="similarity">
    <text evidence="2">Belongs to the bacterial solute-binding protein 2 family.</text>
</comment>
<sequence>MRRKIGRILVPVMAAMLVFGGCGNTTVVTDRVTENQTHKAENESNEPAEKEPAEDEDELNEENQEEQDKQDSEEDADEEKAEIPEESSLNIDYTSVDGLRMEKGSRISAVIKNTDSDYWKAAKKGMEQAVLDLNEYLGYKGDDAITCTIEGPKDEGDVDDQVNILDMVLTENPAVVCLSAVDMSSCQAQLEAAQEDGIPVVILDSGVESDDDLVYAYCGTDNKAAGAEAAKQLCEAIGDEGEVAVMSHIQLSQSSKDRVDGFQEEITKNHPNVRVVSVDYQLTKDDDPTAEESIEAVLEKYPDLKGYYATNQATSEAVLSVLDNYSDRSIKMIGVDMGDTQKKAIEDGKEVGSVCQNPYGMGYATIVAGARAALELESDKNIDSGFQWIDKNNIDLEAYARYLY</sequence>
<evidence type="ECO:0000256" key="5">
    <source>
        <dbReference type="SAM" id="SignalP"/>
    </source>
</evidence>
<evidence type="ECO:0000256" key="1">
    <source>
        <dbReference type="ARBA" id="ARBA00004196"/>
    </source>
</evidence>
<evidence type="ECO:0000313" key="8">
    <source>
        <dbReference type="Proteomes" id="UP000290106"/>
    </source>
</evidence>
<evidence type="ECO:0000259" key="6">
    <source>
        <dbReference type="Pfam" id="PF13407"/>
    </source>
</evidence>
<dbReference type="Gene3D" id="3.40.50.2300">
    <property type="match status" value="2"/>
</dbReference>
<dbReference type="Proteomes" id="UP000290106">
    <property type="component" value="Unassembled WGS sequence"/>
</dbReference>
<organism evidence="7 8">
    <name type="scientific">Blautia faecicola</name>
    <dbReference type="NCBI Taxonomy" id="2509240"/>
    <lineage>
        <taxon>Bacteria</taxon>
        <taxon>Bacillati</taxon>
        <taxon>Bacillota</taxon>
        <taxon>Clostridia</taxon>
        <taxon>Lachnospirales</taxon>
        <taxon>Lachnospiraceae</taxon>
        <taxon>Blautia</taxon>
    </lineage>
</organism>
<protein>
    <submittedName>
        <fullName evidence="7">LacI family transcriptional regulator</fullName>
    </submittedName>
</protein>
<dbReference type="PANTHER" id="PTHR46847:SF1">
    <property type="entry name" value="D-ALLOSE-BINDING PERIPLASMIC PROTEIN-RELATED"/>
    <property type="match status" value="1"/>
</dbReference>
<dbReference type="PANTHER" id="PTHR46847">
    <property type="entry name" value="D-ALLOSE-BINDING PERIPLASMIC PROTEIN-RELATED"/>
    <property type="match status" value="1"/>
</dbReference>
<dbReference type="RefSeq" id="WP_129259019.1">
    <property type="nucleotide sequence ID" value="NZ_SDKC01000001.1"/>
</dbReference>
<dbReference type="InterPro" id="IPR028082">
    <property type="entry name" value="Peripla_BP_I"/>
</dbReference>